<keyword evidence="4" id="KW-1185">Reference proteome</keyword>
<gene>
    <name evidence="3" type="ORF">BJ122_105104</name>
</gene>
<accession>A0A318TIY2</accession>
<evidence type="ECO:0000313" key="3">
    <source>
        <dbReference type="EMBL" id="PYF03847.1"/>
    </source>
</evidence>
<feature type="region of interest" description="Disordered" evidence="2">
    <location>
        <begin position="124"/>
        <end position="155"/>
    </location>
</feature>
<organism evidence="3 4">
    <name type="scientific">Rhodopseudomonas faecalis</name>
    <dbReference type="NCBI Taxonomy" id="99655"/>
    <lineage>
        <taxon>Bacteria</taxon>
        <taxon>Pseudomonadati</taxon>
        <taxon>Pseudomonadota</taxon>
        <taxon>Alphaproteobacteria</taxon>
        <taxon>Hyphomicrobiales</taxon>
        <taxon>Nitrobacteraceae</taxon>
        <taxon>Rhodopseudomonas</taxon>
    </lineage>
</organism>
<dbReference type="Proteomes" id="UP000248148">
    <property type="component" value="Unassembled WGS sequence"/>
</dbReference>
<keyword evidence="1" id="KW-0175">Coiled coil</keyword>
<sequence length="305" mass="33024">MKATKAIAAAEAALEQAKADLSAAQARKETIAAAESDAVADASAYAKWRADNEAAGVEVTRTTALVAKREAELQAAEGKAAADEQARLEDDFNKSADKVAKLITDNLKAMARLARETVEAVARSEQQREAAQRGRAEGLPALQSAEGRARNVAEQPRKNISETIVTHWVYVSNGNVITSPEQSADVRPTGGREGRLGDSMVEQRDFRLIKYHPATNTQFAKDLVRELRVPGVRANDPPGWDNWRDLTSPHSLLAELEKLVELDKAGPQRQVCEELVPFQPSLAKRAFGKLAAAFGSSEDAESEDV</sequence>
<reference evidence="3 4" key="1">
    <citation type="submission" date="2018-06" db="EMBL/GenBank/DDBJ databases">
        <title>Genomic Encyclopedia of Archaeal and Bacterial Type Strains, Phase II (KMG-II): from individual species to whole genera.</title>
        <authorList>
            <person name="Goeker M."/>
        </authorList>
    </citation>
    <scope>NUCLEOTIDE SEQUENCE [LARGE SCALE GENOMIC DNA]</scope>
    <source>
        <strain evidence="3 4">JCM 11668</strain>
    </source>
</reference>
<comment type="caution">
    <text evidence="3">The sequence shown here is derived from an EMBL/GenBank/DDBJ whole genome shotgun (WGS) entry which is preliminary data.</text>
</comment>
<evidence type="ECO:0000256" key="2">
    <source>
        <dbReference type="SAM" id="MobiDB-lite"/>
    </source>
</evidence>
<dbReference type="EMBL" id="QJTI01000005">
    <property type="protein sequence ID" value="PYF03847.1"/>
    <property type="molecule type" value="Genomic_DNA"/>
</dbReference>
<evidence type="ECO:0000313" key="4">
    <source>
        <dbReference type="Proteomes" id="UP000248148"/>
    </source>
</evidence>
<protein>
    <submittedName>
        <fullName evidence="3">Uncharacterized protein</fullName>
    </submittedName>
</protein>
<feature type="compositionally biased region" description="Basic and acidic residues" evidence="2">
    <location>
        <begin position="125"/>
        <end position="136"/>
    </location>
</feature>
<evidence type="ECO:0000256" key="1">
    <source>
        <dbReference type="SAM" id="Coils"/>
    </source>
</evidence>
<dbReference type="RefSeq" id="WP_110780254.1">
    <property type="nucleotide sequence ID" value="NZ_QJTI01000005.1"/>
</dbReference>
<proteinExistence type="predicted"/>
<dbReference type="AlphaFoldDB" id="A0A318TIY2"/>
<name>A0A318TIY2_9BRAD</name>
<feature type="coiled-coil region" evidence="1">
    <location>
        <begin position="7"/>
        <end position="34"/>
    </location>
</feature>